<feature type="region of interest" description="Disordered" evidence="1">
    <location>
        <begin position="1"/>
        <end position="209"/>
    </location>
</feature>
<feature type="compositionally biased region" description="Basic and acidic residues" evidence="1">
    <location>
        <begin position="91"/>
        <end position="100"/>
    </location>
</feature>
<dbReference type="EMBL" id="JAQQWP010000001">
    <property type="protein sequence ID" value="KAK8132696.1"/>
    <property type="molecule type" value="Genomic_DNA"/>
</dbReference>
<feature type="compositionally biased region" description="Pro residues" evidence="1">
    <location>
        <begin position="189"/>
        <end position="201"/>
    </location>
</feature>
<feature type="compositionally biased region" description="Pro residues" evidence="1">
    <location>
        <begin position="230"/>
        <end position="240"/>
    </location>
</feature>
<evidence type="ECO:0000259" key="2">
    <source>
        <dbReference type="Pfam" id="PF26118"/>
    </source>
</evidence>
<feature type="region of interest" description="Disordered" evidence="1">
    <location>
        <begin position="224"/>
        <end position="291"/>
    </location>
</feature>
<feature type="region of interest" description="Disordered" evidence="1">
    <location>
        <begin position="308"/>
        <end position="328"/>
    </location>
</feature>
<dbReference type="InterPro" id="IPR058348">
    <property type="entry name" value="DUF8035"/>
</dbReference>
<dbReference type="Proteomes" id="UP001392437">
    <property type="component" value="Unassembled WGS sequence"/>
</dbReference>
<feature type="compositionally biased region" description="Basic and acidic residues" evidence="1">
    <location>
        <begin position="53"/>
        <end position="83"/>
    </location>
</feature>
<evidence type="ECO:0000313" key="3">
    <source>
        <dbReference type="EMBL" id="KAK8132696.1"/>
    </source>
</evidence>
<protein>
    <recommendedName>
        <fullName evidence="2">DUF8035 domain-containing protein</fullName>
    </recommendedName>
</protein>
<dbReference type="Pfam" id="PF26118">
    <property type="entry name" value="DUF8035"/>
    <property type="match status" value="1"/>
</dbReference>
<gene>
    <name evidence="3" type="ORF">PG999_000869</name>
</gene>
<sequence length="562" mass="66894">MSTYRTGAGGRPRDYDDRDYYPAPPRGGRDYDDVDVYERREERRSSPPRSRAPVRDYQDTEISIRERDSRTPAFLRDEGRRNENAGPLVLRAREVETIDRRRPRSPSPPPAVHVHERFIERERERSPAPPSMAMERRPRFMERERERSPSPGTMVRVDHREVVRRRERSPTPERERIRIIQRERERIPSPSPSPSPLPRLRPPAVIRGPTIEREVITHYRDIDHGVIKVPSPPPPAPAPRPSRAVERETDIDIYTSRNETEVDIHKRMRSRSRPRERPRPQPAKQPSYYDDEVLVQSNRKGLHVDIDHSHRRAHSAAPERRPDYSDEADYITNKIDSRGRMGEAWNGATKEWSIVDVPPGTERVQMDGVGGGSAEVTWQRYNGVRRSKFVPERDGTVVSSTSAPEPVSDRDRLSVQVYDTHRDKSRDRDYVEDVHDTRISIRDRERRPRKKEQEMWTEITKDLVVREAIEKCGYEYEETEWFFYVMQYLRYEDVSELVSISDQIRRARRERAREIEWERESRDRWERRHRHRRSMGRDKYDDERVVEHEVIYDRQPVRGYMR</sequence>
<feature type="compositionally biased region" description="Basic and acidic residues" evidence="1">
    <location>
        <begin position="168"/>
        <end position="187"/>
    </location>
</feature>
<comment type="caution">
    <text evidence="3">The sequence shown here is derived from an EMBL/GenBank/DDBJ whole genome shotgun (WGS) entry which is preliminary data.</text>
</comment>
<reference evidence="3 4" key="1">
    <citation type="submission" date="2023-01" db="EMBL/GenBank/DDBJ databases">
        <title>Analysis of 21 Apiospora genomes using comparative genomics revels a genus with tremendous synthesis potential of carbohydrate active enzymes and secondary metabolites.</title>
        <authorList>
            <person name="Sorensen T."/>
        </authorList>
    </citation>
    <scope>NUCLEOTIDE SEQUENCE [LARGE SCALE GENOMIC DNA]</scope>
    <source>
        <strain evidence="3 4">CBS 117206</strain>
    </source>
</reference>
<dbReference type="AlphaFoldDB" id="A0AAW0RD58"/>
<organism evidence="3 4">
    <name type="scientific">Apiospora kogelbergensis</name>
    <dbReference type="NCBI Taxonomy" id="1337665"/>
    <lineage>
        <taxon>Eukaryota</taxon>
        <taxon>Fungi</taxon>
        <taxon>Dikarya</taxon>
        <taxon>Ascomycota</taxon>
        <taxon>Pezizomycotina</taxon>
        <taxon>Sordariomycetes</taxon>
        <taxon>Xylariomycetidae</taxon>
        <taxon>Amphisphaeriales</taxon>
        <taxon>Apiosporaceae</taxon>
        <taxon>Apiospora</taxon>
    </lineage>
</organism>
<accession>A0AAW0RD58</accession>
<feature type="domain" description="DUF8035" evidence="2">
    <location>
        <begin position="454"/>
        <end position="507"/>
    </location>
</feature>
<feature type="compositionally biased region" description="Basic and acidic residues" evidence="1">
    <location>
        <begin position="27"/>
        <end position="45"/>
    </location>
</feature>
<feature type="compositionally biased region" description="Basic and acidic residues" evidence="1">
    <location>
        <begin position="134"/>
        <end position="148"/>
    </location>
</feature>
<feature type="compositionally biased region" description="Basic and acidic residues" evidence="1">
    <location>
        <begin position="11"/>
        <end position="20"/>
    </location>
</feature>
<evidence type="ECO:0000313" key="4">
    <source>
        <dbReference type="Proteomes" id="UP001392437"/>
    </source>
</evidence>
<evidence type="ECO:0000256" key="1">
    <source>
        <dbReference type="SAM" id="MobiDB-lite"/>
    </source>
</evidence>
<keyword evidence="4" id="KW-1185">Reference proteome</keyword>
<proteinExistence type="predicted"/>
<name>A0AAW0RD58_9PEZI</name>
<feature type="compositionally biased region" description="Basic and acidic residues" evidence="1">
    <location>
        <begin position="113"/>
        <end position="126"/>
    </location>
</feature>